<comment type="caution">
    <text evidence="14">Lacks conserved residue(s) required for the propagation of feature annotation.</text>
</comment>
<dbReference type="GO" id="GO:0030488">
    <property type="term" value="P:tRNA methylation"/>
    <property type="evidence" value="ECO:0007669"/>
    <property type="project" value="UniProtKB-UniRule"/>
</dbReference>
<evidence type="ECO:0000313" key="16">
    <source>
        <dbReference type="EMBL" id="NKE70888.1"/>
    </source>
</evidence>
<keyword evidence="3 14" id="KW-0004">4Fe-4S</keyword>
<comment type="catalytic activity">
    <reaction evidence="14">
        <text>adenosine(2503) in 23S rRNA + 2 reduced [2Fe-2S]-[ferredoxin] + 2 S-adenosyl-L-methionine = 2-methyladenosine(2503) in 23S rRNA + 5'-deoxyadenosine + L-methionine + 2 oxidized [2Fe-2S]-[ferredoxin] + S-adenosyl-L-homocysteine</text>
        <dbReference type="Rhea" id="RHEA:42916"/>
        <dbReference type="Rhea" id="RHEA-COMP:10000"/>
        <dbReference type="Rhea" id="RHEA-COMP:10001"/>
        <dbReference type="Rhea" id="RHEA-COMP:10152"/>
        <dbReference type="Rhea" id="RHEA-COMP:10282"/>
        <dbReference type="ChEBI" id="CHEBI:17319"/>
        <dbReference type="ChEBI" id="CHEBI:33737"/>
        <dbReference type="ChEBI" id="CHEBI:33738"/>
        <dbReference type="ChEBI" id="CHEBI:57844"/>
        <dbReference type="ChEBI" id="CHEBI:57856"/>
        <dbReference type="ChEBI" id="CHEBI:59789"/>
        <dbReference type="ChEBI" id="CHEBI:74411"/>
        <dbReference type="ChEBI" id="CHEBI:74497"/>
        <dbReference type="EC" id="2.1.1.192"/>
    </reaction>
</comment>
<accession>A0A7X6DPA5</accession>
<dbReference type="InterPro" id="IPR027492">
    <property type="entry name" value="RNA_MTrfase_RlmN"/>
</dbReference>
<dbReference type="FunFam" id="3.20.20.70:FF:000014">
    <property type="entry name" value="Probable dual-specificity RNA methyltransferase RlmN"/>
    <property type="match status" value="1"/>
</dbReference>
<dbReference type="SUPFAM" id="SSF102114">
    <property type="entry name" value="Radical SAM enzymes"/>
    <property type="match status" value="1"/>
</dbReference>
<comment type="function">
    <text evidence="14">Specifically methylates position 2 of adenine 2503 in 23S rRNA and position 2 of adenine 37 in tRNAs.</text>
</comment>
<dbReference type="PANTHER" id="PTHR30544">
    <property type="entry name" value="23S RRNA METHYLTRANSFERASE"/>
    <property type="match status" value="1"/>
</dbReference>
<evidence type="ECO:0000256" key="11">
    <source>
        <dbReference type="ARBA" id="ARBA00023004"/>
    </source>
</evidence>
<comment type="similarity">
    <text evidence="2 14">Belongs to the radical SAM superfamily. RlmN family.</text>
</comment>
<dbReference type="Pfam" id="PF21016">
    <property type="entry name" value="RlmN_N"/>
    <property type="match status" value="1"/>
</dbReference>
<feature type="active site" description="S-methylcysteine intermediate" evidence="14">
    <location>
        <position position="337"/>
    </location>
</feature>
<keyword evidence="10 14" id="KW-0479">Metal-binding</keyword>
<comment type="cofactor">
    <cofactor evidence="14">
        <name>[4Fe-4S] cluster</name>
        <dbReference type="ChEBI" id="CHEBI:49883"/>
    </cofactor>
    <text evidence="14">Binds 1 [4Fe-4S] cluster. The cluster is coordinated with 3 cysteines and an exchangeable S-adenosyl-L-methionine.</text>
</comment>
<comment type="miscellaneous">
    <text evidence="14">Reaction proceeds by a ping-pong mechanism involving intermediate methylation of a conserved cysteine residue.</text>
</comment>
<dbReference type="GO" id="GO:0005737">
    <property type="term" value="C:cytoplasm"/>
    <property type="evidence" value="ECO:0007669"/>
    <property type="project" value="UniProtKB-SubCell"/>
</dbReference>
<feature type="domain" description="Radical SAM core" evidence="15">
    <location>
        <begin position="100"/>
        <end position="332"/>
    </location>
</feature>
<reference evidence="16 17" key="1">
    <citation type="journal article" date="2020" name="Nature">
        <title>Bacterial chemolithoautotrophy via manganese oxidation.</title>
        <authorList>
            <person name="Yu H."/>
            <person name="Leadbetter J.R."/>
        </authorList>
    </citation>
    <scope>NUCLEOTIDE SEQUENCE [LARGE SCALE GENOMIC DNA]</scope>
    <source>
        <strain evidence="16 17">Mn-1</strain>
    </source>
</reference>
<protein>
    <recommendedName>
        <fullName evidence="14">Probable dual-specificity RNA methyltransferase RlmN</fullName>
        <ecNumber evidence="14">2.1.1.192</ecNumber>
    </recommendedName>
    <alternativeName>
        <fullName evidence="14">23S rRNA (adenine(2503)-C(2))-methyltransferase</fullName>
    </alternativeName>
    <alternativeName>
        <fullName evidence="14">23S rRNA m2A2503 methyltransferase</fullName>
    </alternativeName>
    <alternativeName>
        <fullName evidence="14">Ribosomal RNA large subunit methyltransferase N</fullName>
    </alternativeName>
    <alternativeName>
        <fullName evidence="14">tRNA (adenine(37)-C(2))-methyltransferase</fullName>
    </alternativeName>
    <alternativeName>
        <fullName evidence="14">tRNA m2A37 methyltransferase</fullName>
    </alternativeName>
</protein>
<dbReference type="InterPro" id="IPR040072">
    <property type="entry name" value="Methyltransferase_A"/>
</dbReference>
<feature type="binding site" evidence="14">
    <location>
        <position position="294"/>
    </location>
    <ligand>
        <name>S-adenosyl-L-methionine</name>
        <dbReference type="ChEBI" id="CHEBI:59789"/>
    </ligand>
</feature>
<dbReference type="Gene3D" id="1.10.150.530">
    <property type="match status" value="1"/>
</dbReference>
<evidence type="ECO:0000256" key="12">
    <source>
        <dbReference type="ARBA" id="ARBA00023014"/>
    </source>
</evidence>
<gene>
    <name evidence="14 16" type="primary">rlmN</name>
    <name evidence="16" type="ORF">MNODULE_09070</name>
</gene>
<name>A0A7X6DPA5_9BACT</name>
<evidence type="ECO:0000256" key="6">
    <source>
        <dbReference type="ARBA" id="ARBA00022603"/>
    </source>
</evidence>
<evidence type="ECO:0000256" key="10">
    <source>
        <dbReference type="ARBA" id="ARBA00022723"/>
    </source>
</evidence>
<evidence type="ECO:0000313" key="17">
    <source>
        <dbReference type="Proteomes" id="UP000534783"/>
    </source>
</evidence>
<evidence type="ECO:0000256" key="3">
    <source>
        <dbReference type="ARBA" id="ARBA00022485"/>
    </source>
</evidence>
<keyword evidence="6 14" id="KW-0489">Methyltransferase</keyword>
<dbReference type="GO" id="GO:0019843">
    <property type="term" value="F:rRNA binding"/>
    <property type="evidence" value="ECO:0007669"/>
    <property type="project" value="UniProtKB-UniRule"/>
</dbReference>
<dbReference type="GO" id="GO:0051539">
    <property type="term" value="F:4 iron, 4 sulfur cluster binding"/>
    <property type="evidence" value="ECO:0007669"/>
    <property type="project" value="UniProtKB-UniRule"/>
</dbReference>
<evidence type="ECO:0000259" key="15">
    <source>
        <dbReference type="PROSITE" id="PS51918"/>
    </source>
</evidence>
<dbReference type="GO" id="GO:0070040">
    <property type="term" value="F:rRNA (adenine(2503)-C2-)-methyltransferase activity"/>
    <property type="evidence" value="ECO:0007669"/>
    <property type="project" value="UniProtKB-UniRule"/>
</dbReference>
<dbReference type="PIRSF" id="PIRSF006004">
    <property type="entry name" value="CHP00048"/>
    <property type="match status" value="1"/>
</dbReference>
<keyword evidence="12 14" id="KW-0411">Iron-sulfur</keyword>
<dbReference type="Pfam" id="PF04055">
    <property type="entry name" value="Radical_SAM"/>
    <property type="match status" value="1"/>
</dbReference>
<evidence type="ECO:0000256" key="14">
    <source>
        <dbReference type="HAMAP-Rule" id="MF_01849"/>
    </source>
</evidence>
<dbReference type="InterPro" id="IPR007197">
    <property type="entry name" value="rSAM"/>
</dbReference>
<dbReference type="InterPro" id="IPR058240">
    <property type="entry name" value="rSAM_sf"/>
</dbReference>
<evidence type="ECO:0000256" key="9">
    <source>
        <dbReference type="ARBA" id="ARBA00022694"/>
    </source>
</evidence>
<comment type="catalytic activity">
    <reaction evidence="14">
        <text>adenosine(37) in tRNA + 2 reduced [2Fe-2S]-[ferredoxin] + 2 S-adenosyl-L-methionine = 2-methyladenosine(37) in tRNA + 5'-deoxyadenosine + L-methionine + 2 oxidized [2Fe-2S]-[ferredoxin] + S-adenosyl-L-homocysteine</text>
        <dbReference type="Rhea" id="RHEA:43332"/>
        <dbReference type="Rhea" id="RHEA-COMP:10000"/>
        <dbReference type="Rhea" id="RHEA-COMP:10001"/>
        <dbReference type="Rhea" id="RHEA-COMP:10162"/>
        <dbReference type="Rhea" id="RHEA-COMP:10485"/>
        <dbReference type="ChEBI" id="CHEBI:17319"/>
        <dbReference type="ChEBI" id="CHEBI:33737"/>
        <dbReference type="ChEBI" id="CHEBI:33738"/>
        <dbReference type="ChEBI" id="CHEBI:57844"/>
        <dbReference type="ChEBI" id="CHEBI:57856"/>
        <dbReference type="ChEBI" id="CHEBI:59789"/>
        <dbReference type="ChEBI" id="CHEBI:74411"/>
        <dbReference type="ChEBI" id="CHEBI:74497"/>
        <dbReference type="EC" id="2.1.1.192"/>
    </reaction>
</comment>
<evidence type="ECO:0000256" key="2">
    <source>
        <dbReference type="ARBA" id="ARBA00007544"/>
    </source>
</evidence>
<dbReference type="RefSeq" id="WP_168059118.1">
    <property type="nucleotide sequence ID" value="NZ_VTOW01000001.1"/>
</dbReference>
<feature type="binding site" evidence="14">
    <location>
        <position position="118"/>
    </location>
    <ligand>
        <name>[4Fe-4S] cluster</name>
        <dbReference type="ChEBI" id="CHEBI:49883"/>
        <note>4Fe-4S-S-AdoMet</note>
    </ligand>
</feature>
<organism evidence="16 17">
    <name type="scientific">Candidatus Manganitrophus noduliformans</name>
    <dbReference type="NCBI Taxonomy" id="2606439"/>
    <lineage>
        <taxon>Bacteria</taxon>
        <taxon>Pseudomonadati</taxon>
        <taxon>Nitrospirota</taxon>
        <taxon>Nitrospiria</taxon>
        <taxon>Candidatus Troglogloeales</taxon>
        <taxon>Candidatus Manganitrophaceae</taxon>
        <taxon>Candidatus Manganitrophus</taxon>
    </lineage>
</organism>
<evidence type="ECO:0000256" key="4">
    <source>
        <dbReference type="ARBA" id="ARBA00022490"/>
    </source>
</evidence>
<dbReference type="InterPro" id="IPR013785">
    <property type="entry name" value="Aldolase_TIM"/>
</dbReference>
<dbReference type="GO" id="GO:0000049">
    <property type="term" value="F:tRNA binding"/>
    <property type="evidence" value="ECO:0007669"/>
    <property type="project" value="UniProtKB-UniRule"/>
</dbReference>
<evidence type="ECO:0000256" key="8">
    <source>
        <dbReference type="ARBA" id="ARBA00022691"/>
    </source>
</evidence>
<keyword evidence="9 14" id="KW-0819">tRNA processing</keyword>
<feature type="binding site" evidence="14">
    <location>
        <begin position="217"/>
        <end position="219"/>
    </location>
    <ligand>
        <name>S-adenosyl-L-methionine</name>
        <dbReference type="ChEBI" id="CHEBI:59789"/>
    </ligand>
</feature>
<evidence type="ECO:0000256" key="1">
    <source>
        <dbReference type="ARBA" id="ARBA00004496"/>
    </source>
</evidence>
<keyword evidence="8 14" id="KW-0949">S-adenosyl-L-methionine</keyword>
<keyword evidence="5 14" id="KW-0698">rRNA processing</keyword>
<feature type="active site" description="Proton acceptor" evidence="14">
    <location>
        <position position="94"/>
    </location>
</feature>
<dbReference type="Gene3D" id="3.20.20.70">
    <property type="entry name" value="Aldolase class I"/>
    <property type="match status" value="1"/>
</dbReference>
<dbReference type="Proteomes" id="UP000534783">
    <property type="component" value="Unassembled WGS sequence"/>
</dbReference>
<feature type="binding site" evidence="14">
    <location>
        <position position="114"/>
    </location>
    <ligand>
        <name>[4Fe-4S] cluster</name>
        <dbReference type="ChEBI" id="CHEBI:49883"/>
        <note>4Fe-4S-S-AdoMet</note>
    </ligand>
</feature>
<dbReference type="PANTHER" id="PTHR30544:SF5">
    <property type="entry name" value="RADICAL SAM CORE DOMAIN-CONTAINING PROTEIN"/>
    <property type="match status" value="1"/>
</dbReference>
<dbReference type="CDD" id="cd01335">
    <property type="entry name" value="Radical_SAM"/>
    <property type="match status" value="1"/>
</dbReference>
<keyword evidence="7 14" id="KW-0808">Transferase</keyword>
<keyword evidence="4 14" id="KW-0963">Cytoplasm</keyword>
<dbReference type="InterPro" id="IPR048641">
    <property type="entry name" value="RlmN_N"/>
</dbReference>
<evidence type="ECO:0000256" key="5">
    <source>
        <dbReference type="ARBA" id="ARBA00022552"/>
    </source>
</evidence>
<dbReference type="HAMAP" id="MF_01849">
    <property type="entry name" value="RNA_methyltr_RlmN"/>
    <property type="match status" value="1"/>
</dbReference>
<dbReference type="GO" id="GO:0046872">
    <property type="term" value="F:metal ion binding"/>
    <property type="evidence" value="ECO:0007669"/>
    <property type="project" value="UniProtKB-KW"/>
</dbReference>
<evidence type="ECO:0000256" key="13">
    <source>
        <dbReference type="ARBA" id="ARBA00023157"/>
    </source>
</evidence>
<feature type="binding site" evidence="14">
    <location>
        <begin position="163"/>
        <end position="164"/>
    </location>
    <ligand>
        <name>S-adenosyl-L-methionine</name>
        <dbReference type="ChEBI" id="CHEBI:59789"/>
    </ligand>
</feature>
<dbReference type="SFLD" id="SFLDF00275">
    <property type="entry name" value="adenosine_C2_methyltransferase"/>
    <property type="match status" value="1"/>
</dbReference>
<dbReference type="GO" id="GO:0002935">
    <property type="term" value="F:tRNA (adenine(37)-C2)-methyltransferase activity"/>
    <property type="evidence" value="ECO:0007669"/>
    <property type="project" value="UniProtKB-UniRule"/>
</dbReference>
<dbReference type="SFLD" id="SFLDS00029">
    <property type="entry name" value="Radical_SAM"/>
    <property type="match status" value="1"/>
</dbReference>
<dbReference type="GO" id="GO:0070475">
    <property type="term" value="P:rRNA base methylation"/>
    <property type="evidence" value="ECO:0007669"/>
    <property type="project" value="UniProtKB-UniRule"/>
</dbReference>
<dbReference type="EMBL" id="VTOW01000001">
    <property type="protein sequence ID" value="NKE70888.1"/>
    <property type="molecule type" value="Genomic_DNA"/>
</dbReference>
<dbReference type="EC" id="2.1.1.192" evidence="14"/>
<dbReference type="PROSITE" id="PS51918">
    <property type="entry name" value="RADICAL_SAM"/>
    <property type="match status" value="1"/>
</dbReference>
<comment type="caution">
    <text evidence="16">The sequence shown here is derived from an EMBL/GenBank/DDBJ whole genome shotgun (WGS) entry which is preliminary data.</text>
</comment>
<feature type="binding site" evidence="14">
    <location>
        <position position="121"/>
    </location>
    <ligand>
        <name>[4Fe-4S] cluster</name>
        <dbReference type="ChEBI" id="CHEBI:49883"/>
        <note>4Fe-4S-S-AdoMet</note>
    </ligand>
</feature>
<proteinExistence type="inferred from homology"/>
<feature type="binding site" evidence="14">
    <location>
        <position position="195"/>
    </location>
    <ligand>
        <name>S-adenosyl-L-methionine</name>
        <dbReference type="ChEBI" id="CHEBI:59789"/>
    </ligand>
</feature>
<dbReference type="SFLD" id="SFLDG01062">
    <property type="entry name" value="methyltransferase_(Class_A)"/>
    <property type="match status" value="1"/>
</dbReference>
<sequence length="367" mass="41203">MTESKKNILAFSFEELEAWLLDLGWKKYRAKQLLSWLYQRRAADFEEMTDLSKADRALLAEKASLRHLEIVTRRKSIDGTEKFLLGLEDGNRIESVLIPDDNRLTLCISSQAGCTLDCGFCLTAREKLKRNLKADEIVGQILTVQRTLPEESRITNIVMMGMGEPLANLTQVVEALKRMISPIGLGFSPRRVTVSTAGMVPQILKLWEEVPVNLSISLNATTNEVRDQIMPKVNRLYPIEELLKVCKAFPLPSRRRITFEYVLLAGVNDTPEDAARLVRLSHGIRCKINLIPFNEFLGSPYRRPADQDVLRFQDILHHAGLTATVRKSKGRDILAACGQLNSEVGAASLPLVQPVRRTQTPTSALPC</sequence>
<keyword evidence="13 14" id="KW-1015">Disulfide bond</keyword>
<keyword evidence="11 14" id="KW-0408">Iron</keyword>
<dbReference type="InterPro" id="IPR004383">
    <property type="entry name" value="rRNA_lsu_MTrfase_RlmN/Cfr"/>
</dbReference>
<keyword evidence="17" id="KW-1185">Reference proteome</keyword>
<dbReference type="AlphaFoldDB" id="A0A7X6DPA5"/>
<comment type="subcellular location">
    <subcellularLocation>
        <location evidence="1 14">Cytoplasm</location>
    </subcellularLocation>
</comment>
<evidence type="ECO:0000256" key="7">
    <source>
        <dbReference type="ARBA" id="ARBA00022679"/>
    </source>
</evidence>
<dbReference type="NCBIfam" id="TIGR00048">
    <property type="entry name" value="rRNA_mod_RlmN"/>
    <property type="match status" value="1"/>
</dbReference>